<dbReference type="PANTHER" id="PTHR12015">
    <property type="entry name" value="SMALL INDUCIBLE CYTOKINE A"/>
    <property type="match status" value="1"/>
</dbReference>
<dbReference type="GO" id="GO:0030335">
    <property type="term" value="P:positive regulation of cell migration"/>
    <property type="evidence" value="ECO:0007669"/>
    <property type="project" value="TreeGrafter"/>
</dbReference>
<dbReference type="Gene3D" id="2.40.50.40">
    <property type="match status" value="1"/>
</dbReference>
<evidence type="ECO:0000313" key="9">
    <source>
        <dbReference type="Proteomes" id="UP000694552"/>
    </source>
</evidence>
<dbReference type="PANTHER" id="PTHR12015:SF103">
    <property type="entry name" value="C-C MOTIF CHEMOKINE 4-RELATED"/>
    <property type="match status" value="1"/>
</dbReference>
<dbReference type="GO" id="GO:0048245">
    <property type="term" value="P:eosinophil chemotaxis"/>
    <property type="evidence" value="ECO:0007669"/>
    <property type="project" value="TreeGrafter"/>
</dbReference>
<evidence type="ECO:0000256" key="5">
    <source>
        <dbReference type="ARBA" id="ARBA00023157"/>
    </source>
</evidence>
<dbReference type="GO" id="GO:0048020">
    <property type="term" value="F:CCR chemokine receptor binding"/>
    <property type="evidence" value="ECO:0007669"/>
    <property type="project" value="TreeGrafter"/>
</dbReference>
<evidence type="ECO:0000259" key="7">
    <source>
        <dbReference type="SMART" id="SM00199"/>
    </source>
</evidence>
<sequence length="101" mass="11370">MAKAAGVVCTLLLLLFLLVALCCPSLAQRAPAVPDKCCFSFQMRKIRRDNIINCYRTSPECPHQAVIFRLKNGKEICTQATRAWVKKYQQSFQVSSFSLPS</sequence>
<dbReference type="PRINTS" id="PR00436">
    <property type="entry name" value="INTERLEUKIN8"/>
</dbReference>
<evidence type="ECO:0000256" key="2">
    <source>
        <dbReference type="ARBA" id="ARBA00022500"/>
    </source>
</evidence>
<keyword evidence="5" id="KW-1015">Disulfide bond</keyword>
<accession>A0A8C8AFJ6</accession>
<dbReference type="InterPro" id="IPR000827">
    <property type="entry name" value="Chemokine_CC_CS"/>
</dbReference>
<evidence type="ECO:0000256" key="6">
    <source>
        <dbReference type="RuleBase" id="RU361150"/>
    </source>
</evidence>
<keyword evidence="6" id="KW-0964">Secreted</keyword>
<feature type="chain" id="PRO_5034922980" description="C-C motif chemokine" evidence="6">
    <location>
        <begin position="28"/>
        <end position="101"/>
    </location>
</feature>
<dbReference type="AlphaFoldDB" id="A0A8C8AFJ6"/>
<organism evidence="8 9">
    <name type="scientific">Otus sunia</name>
    <name type="common">Oriental scops-owl</name>
    <dbReference type="NCBI Taxonomy" id="257818"/>
    <lineage>
        <taxon>Eukaryota</taxon>
        <taxon>Metazoa</taxon>
        <taxon>Chordata</taxon>
        <taxon>Craniata</taxon>
        <taxon>Vertebrata</taxon>
        <taxon>Euteleostomi</taxon>
        <taxon>Archelosauria</taxon>
        <taxon>Archosauria</taxon>
        <taxon>Dinosauria</taxon>
        <taxon>Saurischia</taxon>
        <taxon>Theropoda</taxon>
        <taxon>Coelurosauria</taxon>
        <taxon>Aves</taxon>
        <taxon>Neognathae</taxon>
        <taxon>Neoaves</taxon>
        <taxon>Telluraves</taxon>
        <taxon>Strigiformes</taxon>
        <taxon>Strigidae</taxon>
        <taxon>Otus</taxon>
    </lineage>
</organism>
<dbReference type="InterPro" id="IPR036048">
    <property type="entry name" value="Interleukin_8-like_sf"/>
</dbReference>
<dbReference type="InterPro" id="IPR039809">
    <property type="entry name" value="Chemokine_b/g/d"/>
</dbReference>
<evidence type="ECO:0000256" key="4">
    <source>
        <dbReference type="ARBA" id="ARBA00022729"/>
    </source>
</evidence>
<feature type="signal peptide" evidence="6">
    <location>
        <begin position="1"/>
        <end position="27"/>
    </location>
</feature>
<name>A0A8C8AFJ6_9STRI</name>
<keyword evidence="4 6" id="KW-0732">Signal</keyword>
<reference evidence="8" key="2">
    <citation type="submission" date="2025-09" db="UniProtKB">
        <authorList>
            <consortium name="Ensembl"/>
        </authorList>
    </citation>
    <scope>IDENTIFICATION</scope>
</reference>
<reference evidence="8" key="1">
    <citation type="submission" date="2025-08" db="UniProtKB">
        <authorList>
            <consortium name="Ensembl"/>
        </authorList>
    </citation>
    <scope>IDENTIFICATION</scope>
</reference>
<evidence type="ECO:0000256" key="3">
    <source>
        <dbReference type="ARBA" id="ARBA00022514"/>
    </source>
</evidence>
<dbReference type="SMART" id="SM00199">
    <property type="entry name" value="SCY"/>
    <property type="match status" value="1"/>
</dbReference>
<evidence type="ECO:0000256" key="1">
    <source>
        <dbReference type="ARBA" id="ARBA00010868"/>
    </source>
</evidence>
<dbReference type="GO" id="GO:0005615">
    <property type="term" value="C:extracellular space"/>
    <property type="evidence" value="ECO:0007669"/>
    <property type="project" value="UniProtKB-KW"/>
</dbReference>
<comment type="similarity">
    <text evidence="1 6">Belongs to the intercrine beta (chemokine CC) family.</text>
</comment>
<proteinExistence type="inferred from homology"/>
<protein>
    <recommendedName>
        <fullName evidence="6">C-C motif chemokine</fullName>
    </recommendedName>
</protein>
<comment type="subcellular location">
    <subcellularLocation>
        <location evidence="6">Secreted</location>
    </subcellularLocation>
</comment>
<dbReference type="GO" id="GO:0061844">
    <property type="term" value="P:antimicrobial humoral immune response mediated by antimicrobial peptide"/>
    <property type="evidence" value="ECO:0007669"/>
    <property type="project" value="TreeGrafter"/>
</dbReference>
<dbReference type="Proteomes" id="UP000694552">
    <property type="component" value="Unplaced"/>
</dbReference>
<feature type="domain" description="Chemokine interleukin-8-like" evidence="7">
    <location>
        <begin position="34"/>
        <end position="92"/>
    </location>
</feature>
<dbReference type="GO" id="GO:0008009">
    <property type="term" value="F:chemokine activity"/>
    <property type="evidence" value="ECO:0007669"/>
    <property type="project" value="InterPro"/>
</dbReference>
<keyword evidence="2 6" id="KW-0145">Chemotaxis</keyword>
<dbReference type="GO" id="GO:0006954">
    <property type="term" value="P:inflammatory response"/>
    <property type="evidence" value="ECO:0007669"/>
    <property type="project" value="TreeGrafter"/>
</dbReference>
<dbReference type="PROSITE" id="PS00472">
    <property type="entry name" value="SMALL_CYTOKINES_CC"/>
    <property type="match status" value="1"/>
</dbReference>
<dbReference type="Pfam" id="PF00048">
    <property type="entry name" value="IL8"/>
    <property type="match status" value="1"/>
</dbReference>
<dbReference type="GO" id="GO:0070098">
    <property type="term" value="P:chemokine-mediated signaling pathway"/>
    <property type="evidence" value="ECO:0007669"/>
    <property type="project" value="TreeGrafter"/>
</dbReference>
<dbReference type="InterPro" id="IPR001811">
    <property type="entry name" value="Chemokine_IL8-like_dom"/>
</dbReference>
<dbReference type="SUPFAM" id="SSF54117">
    <property type="entry name" value="Interleukin 8-like chemokines"/>
    <property type="match status" value="1"/>
</dbReference>
<dbReference type="Ensembl" id="ENSOSUT00000005803.1">
    <property type="protein sequence ID" value="ENSOSUP00000005600.1"/>
    <property type="gene ID" value="ENSOSUG00000004180.1"/>
</dbReference>
<keyword evidence="9" id="KW-1185">Reference proteome</keyword>
<keyword evidence="3 6" id="KW-0202">Cytokine</keyword>
<dbReference type="CDD" id="cd00272">
    <property type="entry name" value="Chemokine_CC"/>
    <property type="match status" value="1"/>
</dbReference>
<evidence type="ECO:0000313" key="8">
    <source>
        <dbReference type="Ensembl" id="ENSOSUP00000005600.1"/>
    </source>
</evidence>